<dbReference type="RefSeq" id="WP_005662793.1">
    <property type="nucleotide sequence ID" value="NZ_CP089168.1"/>
</dbReference>
<dbReference type="GO" id="GO:0030313">
    <property type="term" value="C:cell envelope"/>
    <property type="evidence" value="ECO:0007669"/>
    <property type="project" value="UniProtKB-SubCell"/>
</dbReference>
<keyword evidence="6" id="KW-0175">Coiled coil</keyword>
<feature type="repeat" description="TPR" evidence="5">
    <location>
        <begin position="168"/>
        <end position="201"/>
    </location>
</feature>
<dbReference type="EMBL" id="JMQP01000002">
    <property type="protein sequence ID" value="KIS35004.1"/>
    <property type="molecule type" value="Genomic_DNA"/>
</dbReference>
<dbReference type="InterPro" id="IPR051263">
    <property type="entry name" value="C-type_cytochrome_biogenesis"/>
</dbReference>
<comment type="caution">
    <text evidence="9">The sequence shown here is derived from an EMBL/GenBank/DDBJ whole genome shotgun (WGS) entry which is preliminary data.</text>
</comment>
<dbReference type="SUPFAM" id="SSF48452">
    <property type="entry name" value="TPR-like"/>
    <property type="match status" value="1"/>
</dbReference>
<comment type="subcellular location">
    <subcellularLocation>
        <location evidence="1">Cell envelope</location>
    </subcellularLocation>
</comment>
<keyword evidence="7" id="KW-1133">Transmembrane helix</keyword>
<evidence type="ECO:0000256" key="2">
    <source>
        <dbReference type="ARBA" id="ARBA00022737"/>
    </source>
</evidence>
<dbReference type="Proteomes" id="UP000050700">
    <property type="component" value="Unassembled WGS sequence"/>
</dbReference>
<dbReference type="InterPro" id="IPR056413">
    <property type="entry name" value="TPR_CcmH_CycH"/>
</dbReference>
<feature type="transmembrane region" description="Helical" evidence="7">
    <location>
        <begin position="6"/>
        <end position="24"/>
    </location>
</feature>
<accession>A0A0D0IFX0</accession>
<evidence type="ECO:0000313" key="9">
    <source>
        <dbReference type="EMBL" id="KIS35004.1"/>
    </source>
</evidence>
<dbReference type="InterPro" id="IPR019734">
    <property type="entry name" value="TPR_rpt"/>
</dbReference>
<dbReference type="InterPro" id="IPR011990">
    <property type="entry name" value="TPR-like_helical_dom_sf"/>
</dbReference>
<organism evidence="9 10">
    <name type="scientific">Haemophilus influenzae</name>
    <dbReference type="NCBI Taxonomy" id="727"/>
    <lineage>
        <taxon>Bacteria</taxon>
        <taxon>Pseudomonadati</taxon>
        <taxon>Pseudomonadota</taxon>
        <taxon>Gammaproteobacteria</taxon>
        <taxon>Pasteurellales</taxon>
        <taxon>Pasteurellaceae</taxon>
        <taxon>Haemophilus</taxon>
    </lineage>
</organism>
<dbReference type="PATRIC" id="fig|727.564.peg.748"/>
<evidence type="ECO:0000256" key="1">
    <source>
        <dbReference type="ARBA" id="ARBA00004196"/>
    </source>
</evidence>
<keyword evidence="7" id="KW-0472">Membrane</keyword>
<protein>
    <submittedName>
        <fullName evidence="9">Cytochrome c-type biogenesis protein CcmH</fullName>
    </submittedName>
</protein>
<keyword evidence="3" id="KW-0201">Cytochrome c-type biogenesis</keyword>
<evidence type="ECO:0000256" key="3">
    <source>
        <dbReference type="ARBA" id="ARBA00022748"/>
    </source>
</evidence>
<dbReference type="Gene3D" id="1.25.40.10">
    <property type="entry name" value="Tetratricopeptide repeat domain"/>
    <property type="match status" value="1"/>
</dbReference>
<keyword evidence="7" id="KW-0812">Transmembrane</keyword>
<evidence type="ECO:0000256" key="4">
    <source>
        <dbReference type="ARBA" id="ARBA00022803"/>
    </source>
</evidence>
<reference evidence="9 10" key="1">
    <citation type="submission" date="2014-05" db="EMBL/GenBank/DDBJ databases">
        <title>Methylome analysis of the phasevarions of Haemophilus influenzae.</title>
        <authorList>
            <person name="Atack J.M."/>
            <person name="Fox K.L."/>
            <person name="Power P.M."/>
            <person name="Clark T."/>
            <person name="Jurcisek J."/>
            <person name="Korlach J."/>
            <person name="Bakaletz L.O."/>
            <person name="Jennings M.P."/>
        </authorList>
    </citation>
    <scope>NUCLEOTIDE SEQUENCE [LARGE SCALE GENOMIC DNA]</scope>
    <source>
        <strain evidence="9 10">1209</strain>
    </source>
</reference>
<dbReference type="InterPro" id="IPR017560">
    <property type="entry name" value="Cyt_c_biogenesis_CcmI"/>
</dbReference>
<keyword evidence="2" id="KW-0677">Repeat</keyword>
<dbReference type="AlphaFoldDB" id="A0A0D0IFX0"/>
<proteinExistence type="predicted"/>
<keyword evidence="4 5" id="KW-0802">TPR repeat</keyword>
<sequence>MNFTLIFILTTLVVALICFYPLLCQFKAKHGQKRDDLNKALYFSRLEEIEQDNSQGLVENVEQLKQELQKTLLDDVPSKVQENVDYSGKSYGKIWFISGVLALGIIAGPSYFMVGSWQAESMLEQTYAKLPYFFDRMKDEDKNPFSDTEMQQFSTALRIDLQKNPTDAKKWWMLGQIGMNLGDARLAFDSYQKANKLEPDNVQYKLGYARILMFSEDATDKLKGGNLLREVIRQDHTNIEALSLLAFRYFETEDYKMAAVTWAMMLRLMPKDDERVPLIEKSIRTARDALEAQNEEKSKSITPEK</sequence>
<dbReference type="GO" id="GO:0017004">
    <property type="term" value="P:cytochrome complex assembly"/>
    <property type="evidence" value="ECO:0007669"/>
    <property type="project" value="UniProtKB-KW"/>
</dbReference>
<dbReference type="PROSITE" id="PS50005">
    <property type="entry name" value="TPR"/>
    <property type="match status" value="1"/>
</dbReference>
<dbReference type="Pfam" id="PF23914">
    <property type="entry name" value="TPR_CcmH_CycH"/>
    <property type="match status" value="1"/>
</dbReference>
<dbReference type="NCBIfam" id="TIGR03142">
    <property type="entry name" value="cytochro_ccmI"/>
    <property type="match status" value="1"/>
</dbReference>
<name>A0A0D0IFX0_HAEIF</name>
<feature type="coiled-coil region" evidence="6">
    <location>
        <begin position="47"/>
        <end position="74"/>
    </location>
</feature>
<feature type="transmembrane region" description="Helical" evidence="7">
    <location>
        <begin position="94"/>
        <end position="114"/>
    </location>
</feature>
<evidence type="ECO:0000256" key="6">
    <source>
        <dbReference type="SAM" id="Coils"/>
    </source>
</evidence>
<dbReference type="GO" id="GO:0005886">
    <property type="term" value="C:plasma membrane"/>
    <property type="evidence" value="ECO:0007669"/>
    <property type="project" value="TreeGrafter"/>
</dbReference>
<evidence type="ECO:0000256" key="5">
    <source>
        <dbReference type="PROSITE-ProRule" id="PRU00339"/>
    </source>
</evidence>
<dbReference type="PANTHER" id="PTHR47870:SF1">
    <property type="entry name" value="CYTOCHROME C-TYPE BIOGENESIS PROTEIN CCMH"/>
    <property type="match status" value="1"/>
</dbReference>
<evidence type="ECO:0000313" key="10">
    <source>
        <dbReference type="Proteomes" id="UP000050700"/>
    </source>
</evidence>
<dbReference type="PANTHER" id="PTHR47870">
    <property type="entry name" value="CYTOCHROME C-TYPE BIOGENESIS PROTEIN CCMH"/>
    <property type="match status" value="1"/>
</dbReference>
<gene>
    <name evidence="9" type="primary">ccmH_3</name>
    <name evidence="9" type="ORF">NTHI1209_00607</name>
</gene>
<feature type="domain" description="Cytochrome c-type biogenesis protein H TPR" evidence="8">
    <location>
        <begin position="122"/>
        <end position="276"/>
    </location>
</feature>
<evidence type="ECO:0000256" key="7">
    <source>
        <dbReference type="SAM" id="Phobius"/>
    </source>
</evidence>
<evidence type="ECO:0000259" key="8">
    <source>
        <dbReference type="Pfam" id="PF23914"/>
    </source>
</evidence>